<sequence>MKALSDLGVELSVTGGIVPADLPLFKDIAVTAFIAGRALAEAADPVVAARQFHTAIDDIWRS</sequence>
<dbReference type="Proteomes" id="UP000270487">
    <property type="component" value="Chromosome"/>
</dbReference>
<dbReference type="InterPro" id="IPR013785">
    <property type="entry name" value="Aldolase_TIM"/>
</dbReference>
<dbReference type="SUPFAM" id="SSF51366">
    <property type="entry name" value="Ribulose-phoshate binding barrel"/>
    <property type="match status" value="1"/>
</dbReference>
<evidence type="ECO:0000313" key="4">
    <source>
        <dbReference type="Proteomes" id="UP000270487"/>
    </source>
</evidence>
<evidence type="ECO:0000259" key="2">
    <source>
        <dbReference type="Pfam" id="PF00215"/>
    </source>
</evidence>
<dbReference type="InterPro" id="IPR001754">
    <property type="entry name" value="OMPdeCOase_dom"/>
</dbReference>
<dbReference type="EC" id="4.1.1.85" evidence="3"/>
<gene>
    <name evidence="3" type="primary">sgbH_2</name>
    <name evidence="3" type="ORF">NCTC13193_03099</name>
</gene>
<dbReference type="InterPro" id="IPR011060">
    <property type="entry name" value="RibuloseP-bd_barrel"/>
</dbReference>
<dbReference type="GO" id="GO:0006207">
    <property type="term" value="P:'de novo' pyrimidine nucleobase biosynthetic process"/>
    <property type="evidence" value="ECO:0007669"/>
    <property type="project" value="InterPro"/>
</dbReference>
<reference evidence="3 4" key="1">
    <citation type="submission" date="2018-12" db="EMBL/GenBank/DDBJ databases">
        <authorList>
            <consortium name="Pathogen Informatics"/>
        </authorList>
    </citation>
    <scope>NUCLEOTIDE SEQUENCE [LARGE SCALE GENOMIC DNA]</scope>
    <source>
        <strain evidence="3 4">NCTC13193</strain>
    </source>
</reference>
<dbReference type="GO" id="GO:0033982">
    <property type="term" value="F:3-dehydro-L-gulonate-6-phosphate decarboxylase activity"/>
    <property type="evidence" value="ECO:0007669"/>
    <property type="project" value="UniProtKB-EC"/>
</dbReference>
<proteinExistence type="predicted"/>
<dbReference type="EMBL" id="LR134492">
    <property type="protein sequence ID" value="VEI70737.1"/>
    <property type="molecule type" value="Genomic_DNA"/>
</dbReference>
<evidence type="ECO:0000313" key="3">
    <source>
        <dbReference type="EMBL" id="VEI70737.1"/>
    </source>
</evidence>
<dbReference type="GO" id="GO:0004590">
    <property type="term" value="F:orotidine-5'-phosphate decarboxylase activity"/>
    <property type="evidence" value="ECO:0007669"/>
    <property type="project" value="InterPro"/>
</dbReference>
<evidence type="ECO:0000256" key="1">
    <source>
        <dbReference type="ARBA" id="ARBA00023239"/>
    </source>
</evidence>
<keyword evidence="1 3" id="KW-0456">Lyase</keyword>
<protein>
    <submittedName>
        <fullName evidence="3">3-keto-L-gulonate-6-phosphate decarboxylase sgbH</fullName>
        <ecNumber evidence="3">4.1.1.85</ecNumber>
    </submittedName>
</protein>
<organism evidence="3 4">
    <name type="scientific">Serratia fonticola</name>
    <dbReference type="NCBI Taxonomy" id="47917"/>
    <lineage>
        <taxon>Bacteria</taxon>
        <taxon>Pseudomonadati</taxon>
        <taxon>Pseudomonadota</taxon>
        <taxon>Gammaproteobacteria</taxon>
        <taxon>Enterobacterales</taxon>
        <taxon>Yersiniaceae</taxon>
        <taxon>Serratia</taxon>
    </lineage>
</organism>
<name>A0A3S4X473_SERFO</name>
<accession>A0A3S4X473</accession>
<dbReference type="Pfam" id="PF00215">
    <property type="entry name" value="OMPdecase"/>
    <property type="match status" value="1"/>
</dbReference>
<feature type="domain" description="Orotidine 5'-phosphate decarboxylase" evidence="2">
    <location>
        <begin position="8"/>
        <end position="52"/>
    </location>
</feature>
<dbReference type="Gene3D" id="3.20.20.70">
    <property type="entry name" value="Aldolase class I"/>
    <property type="match status" value="1"/>
</dbReference>
<dbReference type="AlphaFoldDB" id="A0A3S4X473"/>